<sequence length="381" mass="39064">MLTPTDLADLTTLRRALHHRPELSGDEGATAATITEALRAFAPAQVITGLGGHGVAAVFNSATPGPTVLFRAELDALPIAETSDLPWASDIQGKGHLCGHDGHMAMLLGLGRLISRGPPKSGRVVLLFQPAEEIGSGARAVLSDPAFAAITPDFAFAIHNLPGLPLGHVGLRAGLMNCASLGLAIRLSGKTAHAATPDTGLSPGPALARLLSALPDLAQGGALDDSFRLLTVTHAQLGEPTFGVAPGEALLHVTLRAAQDAALAALETQVRDLARKAAAQDGLGLEIEIVEPFAATLNAPEAVKIAQDALATLGIPCGEDGVPMRASEDFGLFGHSAQSALLCLGAGETHPALHNPDYDFPDDLIAIGPAIFAQIARDILG</sequence>
<keyword evidence="5" id="KW-1185">Reference proteome</keyword>
<dbReference type="SUPFAM" id="SSF55031">
    <property type="entry name" value="Bacterial exopeptidase dimerisation domain"/>
    <property type="match status" value="1"/>
</dbReference>
<feature type="binding site" evidence="2">
    <location>
        <position position="133"/>
    </location>
    <ligand>
        <name>Mn(2+)</name>
        <dbReference type="ChEBI" id="CHEBI:29035"/>
        <label>2</label>
    </ligand>
</feature>
<dbReference type="GO" id="GO:0016787">
    <property type="term" value="F:hydrolase activity"/>
    <property type="evidence" value="ECO:0007669"/>
    <property type="project" value="UniProtKB-KW"/>
</dbReference>
<organism evidence="4 5">
    <name type="scientific">Thioclava indica</name>
    <dbReference type="NCBI Taxonomy" id="1353528"/>
    <lineage>
        <taxon>Bacteria</taxon>
        <taxon>Pseudomonadati</taxon>
        <taxon>Pseudomonadota</taxon>
        <taxon>Alphaproteobacteria</taxon>
        <taxon>Rhodobacterales</taxon>
        <taxon>Paracoccaceae</taxon>
        <taxon>Thioclava</taxon>
    </lineage>
</organism>
<feature type="domain" description="Peptidase M20 dimerisation" evidence="3">
    <location>
        <begin position="180"/>
        <end position="281"/>
    </location>
</feature>
<dbReference type="eggNOG" id="COG1473">
    <property type="taxonomic scope" value="Bacteria"/>
</dbReference>
<dbReference type="RefSeq" id="WP_038127028.1">
    <property type="nucleotide sequence ID" value="NZ_AUNB01000001.1"/>
</dbReference>
<proteinExistence type="predicted"/>
<evidence type="ECO:0000313" key="4">
    <source>
        <dbReference type="EMBL" id="KEO61417.1"/>
    </source>
</evidence>
<comment type="cofactor">
    <cofactor evidence="2">
        <name>Mn(2+)</name>
        <dbReference type="ChEBI" id="CHEBI:29035"/>
    </cofactor>
    <text evidence="2">The Mn(2+) ion enhances activity.</text>
</comment>
<dbReference type="InterPro" id="IPR011650">
    <property type="entry name" value="Peptidase_M20_dimer"/>
</dbReference>
<dbReference type="SUPFAM" id="SSF53187">
    <property type="entry name" value="Zn-dependent exopeptidases"/>
    <property type="match status" value="1"/>
</dbReference>
<feature type="binding site" evidence="2">
    <location>
        <position position="354"/>
    </location>
    <ligand>
        <name>Mn(2+)</name>
        <dbReference type="ChEBI" id="CHEBI:29035"/>
        <label>2</label>
    </ligand>
</feature>
<dbReference type="Gene3D" id="3.30.70.360">
    <property type="match status" value="1"/>
</dbReference>
<keyword evidence="2" id="KW-0479">Metal-binding</keyword>
<evidence type="ECO:0000313" key="5">
    <source>
        <dbReference type="Proteomes" id="UP000027471"/>
    </source>
</evidence>
<dbReference type="PANTHER" id="PTHR11014">
    <property type="entry name" value="PEPTIDASE M20 FAMILY MEMBER"/>
    <property type="match status" value="1"/>
</dbReference>
<evidence type="ECO:0000256" key="1">
    <source>
        <dbReference type="ARBA" id="ARBA00022801"/>
    </source>
</evidence>
<evidence type="ECO:0000256" key="2">
    <source>
        <dbReference type="PIRSR" id="PIRSR005962-1"/>
    </source>
</evidence>
<reference evidence="4 5" key="1">
    <citation type="journal article" date="2015" name="Antonie Van Leeuwenhoek">
        <title>Thioclava indica sp. nov., isolated from surface seawater of the Indian Ocean.</title>
        <authorList>
            <person name="Liu Y."/>
            <person name="Lai Q."/>
            <person name="Du J."/>
            <person name="Xu H."/>
            <person name="Jiang L."/>
            <person name="Shao Z."/>
        </authorList>
    </citation>
    <scope>NUCLEOTIDE SEQUENCE [LARGE SCALE GENOMIC DNA]</scope>
    <source>
        <strain evidence="4 5">DT23-4</strain>
    </source>
</reference>
<comment type="caution">
    <text evidence="4">The sequence shown here is derived from an EMBL/GenBank/DDBJ whole genome shotgun (WGS) entry which is preliminary data.</text>
</comment>
<dbReference type="Proteomes" id="UP000027471">
    <property type="component" value="Unassembled WGS sequence"/>
</dbReference>
<dbReference type="GO" id="GO:0046872">
    <property type="term" value="F:metal ion binding"/>
    <property type="evidence" value="ECO:0007669"/>
    <property type="project" value="UniProtKB-KW"/>
</dbReference>
<dbReference type="InterPro" id="IPR002933">
    <property type="entry name" value="Peptidase_M20"/>
</dbReference>
<dbReference type="PIRSF" id="PIRSF005962">
    <property type="entry name" value="Pept_M20D_amidohydro"/>
    <property type="match status" value="1"/>
</dbReference>
<feature type="binding site" evidence="2">
    <location>
        <position position="98"/>
    </location>
    <ligand>
        <name>Mn(2+)</name>
        <dbReference type="ChEBI" id="CHEBI:29035"/>
        <label>2</label>
    </ligand>
</feature>
<dbReference type="Pfam" id="PF01546">
    <property type="entry name" value="Peptidase_M20"/>
    <property type="match status" value="1"/>
</dbReference>
<feature type="binding site" evidence="2">
    <location>
        <position position="159"/>
    </location>
    <ligand>
        <name>Mn(2+)</name>
        <dbReference type="ChEBI" id="CHEBI:29035"/>
        <label>2</label>
    </ligand>
</feature>
<keyword evidence="2" id="KW-0464">Manganese</keyword>
<dbReference type="OrthoDB" id="9777385at2"/>
<accession>A0A074KIM3</accession>
<gene>
    <name evidence="4" type="ORF">DT23_00190</name>
</gene>
<dbReference type="InterPro" id="IPR036264">
    <property type="entry name" value="Bact_exopeptidase_dim_dom"/>
</dbReference>
<dbReference type="NCBIfam" id="TIGR01891">
    <property type="entry name" value="amidohydrolases"/>
    <property type="match status" value="1"/>
</dbReference>
<feature type="binding site" evidence="2">
    <location>
        <position position="100"/>
    </location>
    <ligand>
        <name>Mn(2+)</name>
        <dbReference type="ChEBI" id="CHEBI:29035"/>
        <label>2</label>
    </ligand>
</feature>
<dbReference type="InterPro" id="IPR017439">
    <property type="entry name" value="Amidohydrolase"/>
</dbReference>
<keyword evidence="1" id="KW-0378">Hydrolase</keyword>
<name>A0A074KIM3_9RHOB</name>
<dbReference type="PANTHER" id="PTHR11014:SF169">
    <property type="entry name" value="CLAN MH, FAMILY M20, PEPTIDASE T-LIKE METALLOPEPTIDASE"/>
    <property type="match status" value="1"/>
</dbReference>
<dbReference type="STRING" id="1353528.DT23_00190"/>
<dbReference type="Gene3D" id="3.40.630.10">
    <property type="entry name" value="Zn peptidases"/>
    <property type="match status" value="1"/>
</dbReference>
<dbReference type="Pfam" id="PF07687">
    <property type="entry name" value="M20_dimer"/>
    <property type="match status" value="1"/>
</dbReference>
<protein>
    <recommendedName>
        <fullName evidence="3">Peptidase M20 dimerisation domain-containing protein</fullName>
    </recommendedName>
</protein>
<dbReference type="EMBL" id="AUNB01000001">
    <property type="protein sequence ID" value="KEO61417.1"/>
    <property type="molecule type" value="Genomic_DNA"/>
</dbReference>
<dbReference type="AlphaFoldDB" id="A0A074KIM3"/>
<evidence type="ECO:0000259" key="3">
    <source>
        <dbReference type="Pfam" id="PF07687"/>
    </source>
</evidence>